<reference evidence="2 3" key="1">
    <citation type="journal article" date="2020" name="Genome Biol. Evol.">
        <title>A new high-quality draft genome assembly of the Chinese cordyceps Ophiocordyceps sinensis.</title>
        <authorList>
            <person name="Shu R."/>
            <person name="Zhang J."/>
            <person name="Meng Q."/>
            <person name="Zhang H."/>
            <person name="Zhou G."/>
            <person name="Li M."/>
            <person name="Wu P."/>
            <person name="Zhao Y."/>
            <person name="Chen C."/>
            <person name="Qin Q."/>
        </authorList>
    </citation>
    <scope>NUCLEOTIDE SEQUENCE [LARGE SCALE GENOMIC DNA]</scope>
    <source>
        <strain evidence="2 3">IOZ07</strain>
    </source>
</reference>
<gene>
    <name evidence="2" type="ORF">G6O67_008525</name>
</gene>
<accession>A0A8H4PG68</accession>
<organism evidence="2 3">
    <name type="scientific">Ophiocordyceps sinensis</name>
    <dbReference type="NCBI Taxonomy" id="72228"/>
    <lineage>
        <taxon>Eukaryota</taxon>
        <taxon>Fungi</taxon>
        <taxon>Dikarya</taxon>
        <taxon>Ascomycota</taxon>
        <taxon>Pezizomycotina</taxon>
        <taxon>Sordariomycetes</taxon>
        <taxon>Hypocreomycetidae</taxon>
        <taxon>Hypocreales</taxon>
        <taxon>Ophiocordycipitaceae</taxon>
        <taxon>Ophiocordyceps</taxon>
    </lineage>
</organism>
<name>A0A8H4PG68_9HYPO</name>
<protein>
    <submittedName>
        <fullName evidence="2">Uncharacterized protein</fullName>
    </submittedName>
</protein>
<dbReference type="EMBL" id="JAAVMX010000011">
    <property type="protein sequence ID" value="KAF4504367.1"/>
    <property type="molecule type" value="Genomic_DNA"/>
</dbReference>
<dbReference type="Proteomes" id="UP000557566">
    <property type="component" value="Unassembled WGS sequence"/>
</dbReference>
<comment type="caution">
    <text evidence="2">The sequence shown here is derived from an EMBL/GenBank/DDBJ whole genome shotgun (WGS) entry which is preliminary data.</text>
</comment>
<dbReference type="OrthoDB" id="3492129at2759"/>
<keyword evidence="3" id="KW-1185">Reference proteome</keyword>
<sequence>MTPSKQKRARPTIEPIKTSAIALNRLPRRVLTPSRCRLCASYPSFSTTEARFDSLNSTLADHCITPFALDSAKSGLSPLLPPMTKGLDESPEDASAVDSPSTITYNSCCARCGASPSRRQSASGLTAQPMTMAEFQRYREILWQIGQEQFGKVSRDAYFVFVVAEEMEPPRAAGAGEGPNVGQSSMADETRYPFRAVIRSGDVSIKLKRDFDMRVLRATIPEPIASPCSPNFDRSSLLAPFSPDAGLPLSPAVYTGPVTRRASAKKRKLQSGAAYSPGEKPQSAGPRPVPIHLPYARAHLPVLASIILSDLVRSGSTIQLPMPHPKAWAETAAYVYTGQEQLLSEQVKANMRHLGGKV</sequence>
<dbReference type="AlphaFoldDB" id="A0A8H4PG68"/>
<proteinExistence type="predicted"/>
<evidence type="ECO:0000256" key="1">
    <source>
        <dbReference type="SAM" id="MobiDB-lite"/>
    </source>
</evidence>
<evidence type="ECO:0000313" key="2">
    <source>
        <dbReference type="EMBL" id="KAF4504367.1"/>
    </source>
</evidence>
<feature type="region of interest" description="Disordered" evidence="1">
    <location>
        <begin position="80"/>
        <end position="99"/>
    </location>
</feature>
<feature type="region of interest" description="Disordered" evidence="1">
    <location>
        <begin position="258"/>
        <end position="287"/>
    </location>
</feature>
<evidence type="ECO:0000313" key="3">
    <source>
        <dbReference type="Proteomes" id="UP000557566"/>
    </source>
</evidence>